<reference evidence="1 2" key="1">
    <citation type="submission" date="2019-04" db="EMBL/GenBank/DDBJ databases">
        <authorList>
            <person name="Embree M."/>
            <person name="Gaffney J.R."/>
        </authorList>
    </citation>
    <scope>NUCLEOTIDE SEQUENCE [LARGE SCALE GENOMIC DNA]</scope>
    <source>
        <strain evidence="1 2">JE7A12</strain>
    </source>
</reference>
<dbReference type="EMBL" id="CP039381">
    <property type="protein sequence ID" value="QCT07299.1"/>
    <property type="molecule type" value="Genomic_DNA"/>
</dbReference>
<keyword evidence="2" id="KW-1185">Reference proteome</keyword>
<protein>
    <recommendedName>
        <fullName evidence="3">HNH endonuclease</fullName>
    </recommendedName>
</protein>
<dbReference type="Proteomes" id="UP000301475">
    <property type="component" value="Chromosome"/>
</dbReference>
<evidence type="ECO:0008006" key="3">
    <source>
        <dbReference type="Google" id="ProtNLM"/>
    </source>
</evidence>
<organism evidence="1 2">
    <name type="scientific">Ruminococcus bovis</name>
    <dbReference type="NCBI Taxonomy" id="2564099"/>
    <lineage>
        <taxon>Bacteria</taxon>
        <taxon>Bacillati</taxon>
        <taxon>Bacillota</taxon>
        <taxon>Clostridia</taxon>
        <taxon>Eubacteriales</taxon>
        <taxon>Oscillospiraceae</taxon>
        <taxon>Ruminococcus</taxon>
    </lineage>
</organism>
<evidence type="ECO:0000313" key="1">
    <source>
        <dbReference type="EMBL" id="QCT07299.1"/>
    </source>
</evidence>
<dbReference type="KEGG" id="ruj:E5Z56_07985"/>
<gene>
    <name evidence="1" type="ORF">E5Z56_07985</name>
</gene>
<sequence>MLNEINYWLIPMNFDNCNYKQLEDEWKKNKKIMWQVGGKPKYTKTRGYEVPNGSMAKSINKGDVIYFYVTNLPSESKNKLSRIMLRGVVEDEPYPIEKSKVYIRTYDSDMIIGFSIGSITTLCEKQLHNNVFLSLEYLKKQYANFQYPQGRTRWPDRNIKQTLSKELIDDLEECFKSRLSKNDFTTLIDHFKKKCFFCGKYGSNIEHKTFVAKNGLDYYECHHFIQQNEGRKDNRLLDIVNSTENGLFLCSNCHNRLHYGQPDDVKEMLKIVLKDEKIQSMLEDKNFQQIIGEDKDILEWLKESYKV</sequence>
<proteinExistence type="predicted"/>
<name>A0A4P8XYK3_9FIRM</name>
<dbReference type="RefSeq" id="WP_138157334.1">
    <property type="nucleotide sequence ID" value="NZ_CP039381.1"/>
</dbReference>
<evidence type="ECO:0000313" key="2">
    <source>
        <dbReference type="Proteomes" id="UP000301475"/>
    </source>
</evidence>
<dbReference type="AlphaFoldDB" id="A0A4P8XYK3"/>
<dbReference type="Gene3D" id="1.10.30.50">
    <property type="match status" value="1"/>
</dbReference>
<accession>A0A4P8XYK3</accession>
<dbReference type="OrthoDB" id="9779761at2"/>